<name>A0A9R1VTX5_LACSA</name>
<dbReference type="AlphaFoldDB" id="A0A9R1VTX5"/>
<dbReference type="Proteomes" id="UP000235145">
    <property type="component" value="Unassembled WGS sequence"/>
</dbReference>
<comment type="caution">
    <text evidence="1">The sequence shown here is derived from an EMBL/GenBank/DDBJ whole genome shotgun (WGS) entry which is preliminary data.</text>
</comment>
<proteinExistence type="predicted"/>
<gene>
    <name evidence="1" type="ORF">LSAT_V11C400159680</name>
</gene>
<evidence type="ECO:0008006" key="3">
    <source>
        <dbReference type="Google" id="ProtNLM"/>
    </source>
</evidence>
<organism evidence="1 2">
    <name type="scientific">Lactuca sativa</name>
    <name type="common">Garden lettuce</name>
    <dbReference type="NCBI Taxonomy" id="4236"/>
    <lineage>
        <taxon>Eukaryota</taxon>
        <taxon>Viridiplantae</taxon>
        <taxon>Streptophyta</taxon>
        <taxon>Embryophyta</taxon>
        <taxon>Tracheophyta</taxon>
        <taxon>Spermatophyta</taxon>
        <taxon>Magnoliopsida</taxon>
        <taxon>eudicotyledons</taxon>
        <taxon>Gunneridae</taxon>
        <taxon>Pentapetalae</taxon>
        <taxon>asterids</taxon>
        <taxon>campanulids</taxon>
        <taxon>Asterales</taxon>
        <taxon>Asteraceae</taxon>
        <taxon>Cichorioideae</taxon>
        <taxon>Cichorieae</taxon>
        <taxon>Lactucinae</taxon>
        <taxon>Lactuca</taxon>
    </lineage>
</organism>
<keyword evidence="2" id="KW-1185">Reference proteome</keyword>
<dbReference type="Pfam" id="PF14223">
    <property type="entry name" value="Retrotran_gag_2"/>
    <property type="match status" value="1"/>
</dbReference>
<sequence length="420" mass="47734">MEHVFMKDKGKVLWYCLMETRLQLGEVSMVSTLKHDNFVELCSYYVEGNTHVLAYEFILIFEAFLKHLIHTTMANFNMNTTSGFSHILGSSTKIPMLIPEYYEPWADRMDDYPTGLDEDLWRCVKSGNFLPSMLTDVGIAGCAGSSIDVTTQTNKFKANYKRCIRELQGALPLIVYNYVRGYSTAKEIWDTLNEKYKGSEKTKKSPVKQCFLELGEFKQKEGGPLALMSKVTSRDAKIESTENDGLEDVGLIVNSDDEAMAFYSNNKVKKIFKKPFNSKSKTSESKGSLSRKIVREEKKVEKKGVKYEDAKTVKKLKGDSGFDSHYCNGANHMASDCMLRKREEKKNRVKYEAYYLERHEEIRAKTKGVSLVGKGSGEEDGTYQIWSSRSDNGEMQNSMHGAILLCMPISKKTQLSNIEI</sequence>
<dbReference type="EMBL" id="NBSK02000004">
    <property type="protein sequence ID" value="KAJ0213712.1"/>
    <property type="molecule type" value="Genomic_DNA"/>
</dbReference>
<evidence type="ECO:0000313" key="2">
    <source>
        <dbReference type="Proteomes" id="UP000235145"/>
    </source>
</evidence>
<evidence type="ECO:0000313" key="1">
    <source>
        <dbReference type="EMBL" id="KAJ0213712.1"/>
    </source>
</evidence>
<accession>A0A9R1VTX5</accession>
<protein>
    <recommendedName>
        <fullName evidence="3">Serine-threonine/tyrosine-protein kinase catalytic domain-containing protein</fullName>
    </recommendedName>
</protein>
<reference evidence="1 2" key="1">
    <citation type="journal article" date="2017" name="Nat. Commun.">
        <title>Genome assembly with in vitro proximity ligation data and whole-genome triplication in lettuce.</title>
        <authorList>
            <person name="Reyes-Chin-Wo S."/>
            <person name="Wang Z."/>
            <person name="Yang X."/>
            <person name="Kozik A."/>
            <person name="Arikit S."/>
            <person name="Song C."/>
            <person name="Xia L."/>
            <person name="Froenicke L."/>
            <person name="Lavelle D.O."/>
            <person name="Truco M.J."/>
            <person name="Xia R."/>
            <person name="Zhu S."/>
            <person name="Xu C."/>
            <person name="Xu H."/>
            <person name="Xu X."/>
            <person name="Cox K."/>
            <person name="Korf I."/>
            <person name="Meyers B.C."/>
            <person name="Michelmore R.W."/>
        </authorList>
    </citation>
    <scope>NUCLEOTIDE SEQUENCE [LARGE SCALE GENOMIC DNA]</scope>
    <source>
        <strain evidence="2">cv. Salinas</strain>
        <tissue evidence="1">Seedlings</tissue>
    </source>
</reference>